<dbReference type="Pfam" id="PF19055">
    <property type="entry name" value="ABC2_membrane_7"/>
    <property type="match status" value="1"/>
</dbReference>
<evidence type="ECO:0000313" key="14">
    <source>
        <dbReference type="RefSeq" id="XP_018015630.1"/>
    </source>
</evidence>
<dbReference type="PANTHER" id="PTHR48041">
    <property type="entry name" value="ABC TRANSPORTER G FAMILY MEMBER 28"/>
    <property type="match status" value="1"/>
</dbReference>
<feature type="transmembrane region" description="Helical" evidence="11">
    <location>
        <begin position="621"/>
        <end position="644"/>
    </location>
</feature>
<dbReference type="Proteomes" id="UP000694843">
    <property type="component" value="Unplaced"/>
</dbReference>
<dbReference type="NCBIfam" id="TIGR00955">
    <property type="entry name" value="3a01204"/>
    <property type="match status" value="1"/>
</dbReference>
<evidence type="ECO:0000256" key="5">
    <source>
        <dbReference type="ARBA" id="ARBA00022692"/>
    </source>
</evidence>
<dbReference type="GO" id="GO:0005524">
    <property type="term" value="F:ATP binding"/>
    <property type="evidence" value="ECO:0007669"/>
    <property type="project" value="UniProtKB-KW"/>
</dbReference>
<keyword evidence="6" id="KW-0547">Nucleotide-binding</keyword>
<dbReference type="OMA" id="DQPMKPA"/>
<dbReference type="AlphaFoldDB" id="A0A8B7NPM7"/>
<organism evidence="13 14">
    <name type="scientific">Hyalella azteca</name>
    <name type="common">Amphipod</name>
    <dbReference type="NCBI Taxonomy" id="294128"/>
    <lineage>
        <taxon>Eukaryota</taxon>
        <taxon>Metazoa</taxon>
        <taxon>Ecdysozoa</taxon>
        <taxon>Arthropoda</taxon>
        <taxon>Crustacea</taxon>
        <taxon>Multicrustacea</taxon>
        <taxon>Malacostraca</taxon>
        <taxon>Eumalacostraca</taxon>
        <taxon>Peracarida</taxon>
        <taxon>Amphipoda</taxon>
        <taxon>Senticaudata</taxon>
        <taxon>Talitrida</taxon>
        <taxon>Talitroidea</taxon>
        <taxon>Hyalellidae</taxon>
        <taxon>Hyalella</taxon>
    </lineage>
</organism>
<dbReference type="Gene3D" id="3.40.50.300">
    <property type="entry name" value="P-loop containing nucleotide triphosphate hydrolases"/>
    <property type="match status" value="1"/>
</dbReference>
<dbReference type="RefSeq" id="XP_018015631.1">
    <property type="nucleotide sequence ID" value="XM_018160142.2"/>
</dbReference>
<protein>
    <recommendedName>
        <fullName evidence="10">Protein white</fullName>
    </recommendedName>
</protein>
<evidence type="ECO:0000256" key="7">
    <source>
        <dbReference type="ARBA" id="ARBA00022840"/>
    </source>
</evidence>
<keyword evidence="4" id="KW-0608">Pigment</keyword>
<evidence type="ECO:0000256" key="11">
    <source>
        <dbReference type="SAM" id="Phobius"/>
    </source>
</evidence>
<dbReference type="InterPro" id="IPR003593">
    <property type="entry name" value="AAA+_ATPase"/>
</dbReference>
<feature type="transmembrane region" description="Helical" evidence="11">
    <location>
        <begin position="528"/>
        <end position="550"/>
    </location>
</feature>
<evidence type="ECO:0000256" key="4">
    <source>
        <dbReference type="ARBA" id="ARBA00022474"/>
    </source>
</evidence>
<proteinExistence type="inferred from homology"/>
<reference evidence="14 15" key="1">
    <citation type="submission" date="2025-04" db="UniProtKB">
        <authorList>
            <consortium name="RefSeq"/>
        </authorList>
    </citation>
    <scope>IDENTIFICATION</scope>
    <source>
        <tissue evidence="14 15">Whole organism</tissue>
    </source>
</reference>
<dbReference type="GO" id="GO:0005886">
    <property type="term" value="C:plasma membrane"/>
    <property type="evidence" value="ECO:0007669"/>
    <property type="project" value="TreeGrafter"/>
</dbReference>
<evidence type="ECO:0000259" key="12">
    <source>
        <dbReference type="PROSITE" id="PS50893"/>
    </source>
</evidence>
<dbReference type="GO" id="GO:0140359">
    <property type="term" value="F:ABC-type transporter activity"/>
    <property type="evidence" value="ECO:0007669"/>
    <property type="project" value="InterPro"/>
</dbReference>
<dbReference type="InterPro" id="IPR043926">
    <property type="entry name" value="ABCG_dom"/>
</dbReference>
<dbReference type="SUPFAM" id="SSF52540">
    <property type="entry name" value="P-loop containing nucleoside triphosphate hydrolases"/>
    <property type="match status" value="1"/>
</dbReference>
<evidence type="ECO:0000313" key="13">
    <source>
        <dbReference type="Proteomes" id="UP000694843"/>
    </source>
</evidence>
<dbReference type="PROSITE" id="PS50893">
    <property type="entry name" value="ABC_TRANSPORTER_2"/>
    <property type="match status" value="1"/>
</dbReference>
<dbReference type="InterPro" id="IPR050352">
    <property type="entry name" value="ABCG_transporters"/>
</dbReference>
<keyword evidence="8 11" id="KW-1133">Transmembrane helix</keyword>
<feature type="transmembrane region" description="Helical" evidence="11">
    <location>
        <begin position="470"/>
        <end position="491"/>
    </location>
</feature>
<evidence type="ECO:0000256" key="8">
    <source>
        <dbReference type="ARBA" id="ARBA00022989"/>
    </source>
</evidence>
<evidence type="ECO:0000256" key="6">
    <source>
        <dbReference type="ARBA" id="ARBA00022741"/>
    </source>
</evidence>
<dbReference type="InterPro" id="IPR003439">
    <property type="entry name" value="ABC_transporter-like_ATP-bd"/>
</dbReference>
<keyword evidence="7" id="KW-0067">ATP-binding</keyword>
<keyword evidence="5 11" id="KW-0812">Transmembrane</keyword>
<evidence type="ECO:0000256" key="9">
    <source>
        <dbReference type="ARBA" id="ARBA00023136"/>
    </source>
</evidence>
<keyword evidence="13" id="KW-1185">Reference proteome</keyword>
<dbReference type="InterPro" id="IPR013525">
    <property type="entry name" value="ABC2_TM"/>
</dbReference>
<dbReference type="OrthoDB" id="66620at2759"/>
<dbReference type="PANTHER" id="PTHR48041:SF129">
    <property type="entry name" value="PROTEIN WHITE"/>
    <property type="match status" value="1"/>
</dbReference>
<evidence type="ECO:0000313" key="15">
    <source>
        <dbReference type="RefSeq" id="XP_018015631.1"/>
    </source>
</evidence>
<feature type="domain" description="ABC transporter" evidence="12">
    <location>
        <begin position="42"/>
        <end position="295"/>
    </location>
</feature>
<dbReference type="InterPro" id="IPR005284">
    <property type="entry name" value="Pigment_permease/Abcg"/>
</dbReference>
<keyword evidence="3" id="KW-0813">Transport</keyword>
<dbReference type="GO" id="GO:0031409">
    <property type="term" value="F:pigment binding"/>
    <property type="evidence" value="ECO:0007669"/>
    <property type="project" value="UniProtKB-KW"/>
</dbReference>
<dbReference type="Pfam" id="PF00005">
    <property type="entry name" value="ABC_tran"/>
    <property type="match status" value="1"/>
</dbReference>
<comment type="similarity">
    <text evidence="2">Belongs to the ABC transporter superfamily. ABCG family. Eye pigment precursor importer (TC 3.A.1.204) subfamily.</text>
</comment>
<dbReference type="GO" id="GO:0016887">
    <property type="term" value="F:ATP hydrolysis activity"/>
    <property type="evidence" value="ECO:0007669"/>
    <property type="project" value="InterPro"/>
</dbReference>
<keyword evidence="9 11" id="KW-0472">Membrane</keyword>
<evidence type="ECO:0000256" key="2">
    <source>
        <dbReference type="ARBA" id="ARBA00005814"/>
    </source>
</evidence>
<comment type="subcellular location">
    <subcellularLocation>
        <location evidence="1">Membrane</location>
        <topology evidence="1">Multi-pass membrane protein</topology>
    </subcellularLocation>
</comment>
<evidence type="ECO:0000256" key="1">
    <source>
        <dbReference type="ARBA" id="ARBA00004141"/>
    </source>
</evidence>
<dbReference type="GeneID" id="108672474"/>
<dbReference type="GO" id="GO:0030659">
    <property type="term" value="C:cytoplasmic vesicle membrane"/>
    <property type="evidence" value="ECO:0007669"/>
    <property type="project" value="TreeGrafter"/>
</dbReference>
<dbReference type="Pfam" id="PF01061">
    <property type="entry name" value="ABC2_membrane"/>
    <property type="match status" value="1"/>
</dbReference>
<gene>
    <name evidence="14 15" type="primary">LOC108672474</name>
</gene>
<dbReference type="RefSeq" id="XP_018015630.1">
    <property type="nucleotide sequence ID" value="XM_018160141.2"/>
</dbReference>
<dbReference type="KEGG" id="hazt:108672474"/>
<evidence type="ECO:0000256" key="10">
    <source>
        <dbReference type="ARBA" id="ARBA00039188"/>
    </source>
</evidence>
<dbReference type="SMART" id="SM00382">
    <property type="entry name" value="AAA"/>
    <property type="match status" value="1"/>
</dbReference>
<name>A0A8B7NPM7_HYAAZ</name>
<accession>A0A8B7NPM7</accession>
<dbReference type="CDD" id="cd03213">
    <property type="entry name" value="ABCG_EPDR"/>
    <property type="match status" value="1"/>
</dbReference>
<sequence length="649" mass="72027">MTSDKAYSNPAYEPEGHDSIIDVERGLQRSQSKVTQQITYSWHNVNVFARPPTGCCGKKSKNAPTKHILKNVSGICRPGELLAIMGASGAGKTTLLNVLTGRGGDLLNVSGNLCVNGLTMKPSQLTSQSAYVQQDDLFVGTLTVKEQLIFQARLRMDRNIPHEKRMERVREVMQELSLTKCQNTLIGIPGRIKGISGGETKRLAFACEVLTNPSLMLCDEPTTGLDSFMAQTIVEAMRDMAQTGRTIISTIHQPSSEVFALFDRVLLMAEGRVAFLGLTTEALAFFERAGKTCPDNFNPADFFIMTLAVEPDREEESKSFIAKVCDDYDANEGKEVTRQVLANSAGGKKEDVFSDSKTHKSPYKASWTSQFSAVLVRSTLEILRDPTQLRIKIIQTIMIALLLGLIFLDQENDQAGAKNCISVLFLLLTNMTFQNTFGVVNLFATEVEIFTREHENGMYRSDVFFIAKNVAEIPMAVLQPVLFVGVIYYMVGLNPGADNFFICMGIIVLVANIGVSFGYLISCLARNLEMALAIAAPLIIPFMLFGGFFLNSDSVPVYFIWLQYISWFNYANEALNINQWDDFGSIGCEFGNNTSSLCPYQTGDDVLRDLNFESDNFGMDIGVMFALLFGFRIIAFAFLFGRLYRKKSD</sequence>
<dbReference type="InterPro" id="IPR027417">
    <property type="entry name" value="P-loop_NTPase"/>
</dbReference>
<feature type="transmembrane region" description="Helical" evidence="11">
    <location>
        <begin position="497"/>
        <end position="521"/>
    </location>
</feature>
<feature type="transmembrane region" description="Helical" evidence="11">
    <location>
        <begin position="389"/>
        <end position="408"/>
    </location>
</feature>
<evidence type="ECO:0000256" key="3">
    <source>
        <dbReference type="ARBA" id="ARBA00022448"/>
    </source>
</evidence>